<evidence type="ECO:0000256" key="3">
    <source>
        <dbReference type="ARBA" id="ARBA00022763"/>
    </source>
</evidence>
<dbReference type="Pfam" id="PF04257">
    <property type="entry name" value="Exonuc_V_gamma"/>
    <property type="match status" value="1"/>
</dbReference>
<dbReference type="Gene3D" id="1.10.10.160">
    <property type="match status" value="1"/>
</dbReference>
<keyword evidence="7" id="KW-0067">ATP-binding</keyword>
<dbReference type="Proteomes" id="UP001151002">
    <property type="component" value="Unassembled WGS sequence"/>
</dbReference>
<dbReference type="GO" id="GO:0008854">
    <property type="term" value="F:exodeoxyribonuclease V activity"/>
    <property type="evidence" value="ECO:0007669"/>
    <property type="project" value="UniProtKB-EC"/>
</dbReference>
<name>A0ABT4AQ68_9ACTN</name>
<keyword evidence="6" id="KW-0269">Exonuclease</keyword>
<evidence type="ECO:0000313" key="11">
    <source>
        <dbReference type="Proteomes" id="UP001151002"/>
    </source>
</evidence>
<dbReference type="PANTHER" id="PTHR30591:SF1">
    <property type="entry name" value="RECBCD ENZYME SUBUNIT RECC"/>
    <property type="match status" value="1"/>
</dbReference>
<evidence type="ECO:0000256" key="4">
    <source>
        <dbReference type="ARBA" id="ARBA00022801"/>
    </source>
</evidence>
<evidence type="ECO:0000256" key="7">
    <source>
        <dbReference type="ARBA" id="ARBA00022840"/>
    </source>
</evidence>
<keyword evidence="5" id="KW-0347">Helicase</keyword>
<dbReference type="SUPFAM" id="SSF52540">
    <property type="entry name" value="P-loop containing nucleoside triphosphate hydrolases"/>
    <property type="match status" value="1"/>
</dbReference>
<comment type="caution">
    <text evidence="10">The sequence shown here is derived from an EMBL/GenBank/DDBJ whole genome shotgun (WGS) entry which is preliminary data.</text>
</comment>
<keyword evidence="2" id="KW-0547">Nucleotide-binding</keyword>
<keyword evidence="4 10" id="KW-0378">Hydrolase</keyword>
<dbReference type="EMBL" id="JAPNTZ010000001">
    <property type="protein sequence ID" value="MCY1136381.1"/>
    <property type="molecule type" value="Genomic_DNA"/>
</dbReference>
<evidence type="ECO:0000313" key="10">
    <source>
        <dbReference type="EMBL" id="MCY1136381.1"/>
    </source>
</evidence>
<dbReference type="RefSeq" id="WP_267560095.1">
    <property type="nucleotide sequence ID" value="NZ_JAPNTZ010000001.1"/>
</dbReference>
<evidence type="ECO:0000256" key="5">
    <source>
        <dbReference type="ARBA" id="ARBA00022806"/>
    </source>
</evidence>
<proteinExistence type="predicted"/>
<keyword evidence="3" id="KW-0227">DNA damage</keyword>
<sequence length="199" mass="21631">MLLIHRAGRTDRLAGVLADLVAEPLGDPFAAEVVSVLSKGVERWLAEQLSLRLGVCANVRFPSMADLLEQVGMPGAVEDPWRPDRRVWPLLDAIDSSLGEPWCATLAAYLETPGRRYATARRLAELFDSYGQHRPAMLRAWAAGDDSDGVRGGLTDDLCWQAELWRRVRARMVVPSAAERLPGICEGPASGARPGAFAG</sequence>
<keyword evidence="11" id="KW-1185">Reference proteome</keyword>
<keyword evidence="8" id="KW-0238">DNA-binding</keyword>
<evidence type="ECO:0000256" key="1">
    <source>
        <dbReference type="ARBA" id="ARBA00022722"/>
    </source>
</evidence>
<dbReference type="PANTHER" id="PTHR30591">
    <property type="entry name" value="RECBCD ENZYME SUBUNIT RECC"/>
    <property type="match status" value="1"/>
</dbReference>
<protein>
    <submittedName>
        <fullName evidence="10">Exodeoxyribonuclease V subunit gamma</fullName>
        <ecNumber evidence="10">3.1.11.5</ecNumber>
    </submittedName>
</protein>
<gene>
    <name evidence="10" type="ORF">OWR29_00100</name>
</gene>
<dbReference type="InterPro" id="IPR027417">
    <property type="entry name" value="P-loop_NTPase"/>
</dbReference>
<dbReference type="InterPro" id="IPR013986">
    <property type="entry name" value="DExx_box_DNA_helicase_dom_sf"/>
</dbReference>
<evidence type="ECO:0000256" key="8">
    <source>
        <dbReference type="ARBA" id="ARBA00023125"/>
    </source>
</evidence>
<reference evidence="10" key="1">
    <citation type="submission" date="2022-11" db="EMBL/GenBank/DDBJ databases">
        <authorList>
            <person name="Somphong A."/>
            <person name="Phongsopitanun W."/>
        </authorList>
    </citation>
    <scope>NUCLEOTIDE SEQUENCE</scope>
    <source>
        <strain evidence="10">Pm04-4</strain>
    </source>
</reference>
<evidence type="ECO:0000256" key="2">
    <source>
        <dbReference type="ARBA" id="ARBA00022741"/>
    </source>
</evidence>
<evidence type="ECO:0000256" key="6">
    <source>
        <dbReference type="ARBA" id="ARBA00022839"/>
    </source>
</evidence>
<evidence type="ECO:0000256" key="9">
    <source>
        <dbReference type="ARBA" id="ARBA00023204"/>
    </source>
</evidence>
<keyword evidence="9" id="KW-0234">DNA repair</keyword>
<organism evidence="10 11">
    <name type="scientific">Paractinoplanes pyxinae</name>
    <dbReference type="NCBI Taxonomy" id="2997416"/>
    <lineage>
        <taxon>Bacteria</taxon>
        <taxon>Bacillati</taxon>
        <taxon>Actinomycetota</taxon>
        <taxon>Actinomycetes</taxon>
        <taxon>Micromonosporales</taxon>
        <taxon>Micromonosporaceae</taxon>
        <taxon>Paractinoplanes</taxon>
    </lineage>
</organism>
<keyword evidence="1" id="KW-0540">Nuclease</keyword>
<accession>A0ABT4AQ68</accession>
<dbReference type="EC" id="3.1.11.5" evidence="10"/>